<keyword evidence="8" id="KW-0443">Lipid metabolism</keyword>
<protein>
    <submittedName>
        <fullName evidence="12">Transcription regulator</fullName>
    </submittedName>
</protein>
<keyword evidence="9" id="KW-0594">Phospholipid biosynthesis</keyword>
<dbReference type="STRING" id="1236971.JCM9152_270"/>
<accession>W4QAF4</accession>
<feature type="domain" description="DAGKc" evidence="11">
    <location>
        <begin position="1"/>
        <end position="127"/>
    </location>
</feature>
<comment type="caution">
    <text evidence="12">The sequence shown here is derived from an EMBL/GenBank/DDBJ whole genome shotgun (WGS) entry which is preliminary data.</text>
</comment>
<keyword evidence="5" id="KW-0547">Nucleotide-binding</keyword>
<evidence type="ECO:0000256" key="4">
    <source>
        <dbReference type="ARBA" id="ARBA00022679"/>
    </source>
</evidence>
<keyword evidence="4" id="KW-0808">Transferase</keyword>
<keyword evidence="7" id="KW-0067">ATP-binding</keyword>
<dbReference type="InterPro" id="IPR017438">
    <property type="entry name" value="ATP-NAD_kinase_N"/>
</dbReference>
<dbReference type="Pfam" id="PF00781">
    <property type="entry name" value="DAGK_cat"/>
    <property type="match status" value="1"/>
</dbReference>
<dbReference type="RefSeq" id="WP_035340022.1">
    <property type="nucleotide sequence ID" value="NZ_BAUU01000002.1"/>
</dbReference>
<comment type="cofactor">
    <cofactor evidence="1">
        <name>Mg(2+)</name>
        <dbReference type="ChEBI" id="CHEBI:18420"/>
    </cofactor>
</comment>
<evidence type="ECO:0000256" key="10">
    <source>
        <dbReference type="ARBA" id="ARBA00023264"/>
    </source>
</evidence>
<dbReference type="GO" id="GO:0005524">
    <property type="term" value="F:ATP binding"/>
    <property type="evidence" value="ECO:0007669"/>
    <property type="project" value="UniProtKB-KW"/>
</dbReference>
<dbReference type="Gene3D" id="2.60.200.40">
    <property type="match status" value="1"/>
</dbReference>
<keyword evidence="3" id="KW-0444">Lipid biosynthesis</keyword>
<dbReference type="GO" id="GO:0008654">
    <property type="term" value="P:phospholipid biosynthetic process"/>
    <property type="evidence" value="ECO:0007669"/>
    <property type="project" value="UniProtKB-KW"/>
</dbReference>
<organism evidence="12 13">
    <name type="scientific">Halalkalibacter hemicellulosilyticusJCM 9152</name>
    <dbReference type="NCBI Taxonomy" id="1236971"/>
    <lineage>
        <taxon>Bacteria</taxon>
        <taxon>Bacillati</taxon>
        <taxon>Bacillota</taxon>
        <taxon>Bacilli</taxon>
        <taxon>Bacillales</taxon>
        <taxon>Bacillaceae</taxon>
        <taxon>Halalkalibacter</taxon>
    </lineage>
</organism>
<dbReference type="PANTHER" id="PTHR12358:SF54">
    <property type="entry name" value="SPHINGOSINE KINASE RELATED PROTEIN"/>
    <property type="match status" value="1"/>
</dbReference>
<dbReference type="InterPro" id="IPR050187">
    <property type="entry name" value="Lipid_Phosphate_FormReg"/>
</dbReference>
<dbReference type="Proteomes" id="UP000018895">
    <property type="component" value="Unassembled WGS sequence"/>
</dbReference>
<dbReference type="EMBL" id="BAUU01000002">
    <property type="protein sequence ID" value="GAE28932.1"/>
    <property type="molecule type" value="Genomic_DNA"/>
</dbReference>
<keyword evidence="10" id="KW-1208">Phospholipid metabolism</keyword>
<evidence type="ECO:0000256" key="5">
    <source>
        <dbReference type="ARBA" id="ARBA00022741"/>
    </source>
</evidence>
<dbReference type="InterPro" id="IPR005218">
    <property type="entry name" value="Diacylglycerol/lipid_kinase"/>
</dbReference>
<dbReference type="InterPro" id="IPR001206">
    <property type="entry name" value="Diacylglycerol_kinase_cat_dom"/>
</dbReference>
<dbReference type="PANTHER" id="PTHR12358">
    <property type="entry name" value="SPHINGOSINE KINASE"/>
    <property type="match status" value="1"/>
</dbReference>
<keyword evidence="13" id="KW-1185">Reference proteome</keyword>
<keyword evidence="6" id="KW-0418">Kinase</keyword>
<evidence type="ECO:0000256" key="3">
    <source>
        <dbReference type="ARBA" id="ARBA00022516"/>
    </source>
</evidence>
<name>W4QAF4_9BACI</name>
<evidence type="ECO:0000256" key="1">
    <source>
        <dbReference type="ARBA" id="ARBA00001946"/>
    </source>
</evidence>
<dbReference type="Gene3D" id="3.40.50.10330">
    <property type="entry name" value="Probable inorganic polyphosphate/atp-NAD kinase, domain 1"/>
    <property type="match status" value="1"/>
</dbReference>
<dbReference type="Pfam" id="PF19279">
    <property type="entry name" value="YegS_C"/>
    <property type="match status" value="1"/>
</dbReference>
<evidence type="ECO:0000256" key="8">
    <source>
        <dbReference type="ARBA" id="ARBA00023098"/>
    </source>
</evidence>
<reference evidence="12" key="1">
    <citation type="journal article" date="2014" name="Genome Announc.">
        <title>Draft Genome Sequences of Three Alkaliphilic Bacillus Strains, Bacillus wakoensis JCM 9140T, Bacillus akibai JCM 9157T, and Bacillus hemicellulosilyticus JCM 9152T.</title>
        <authorList>
            <person name="Yuki M."/>
            <person name="Oshima K."/>
            <person name="Suda W."/>
            <person name="Oshida Y."/>
            <person name="Kitamura K."/>
            <person name="Iida T."/>
            <person name="Hattori M."/>
            <person name="Ohkuma M."/>
        </authorList>
    </citation>
    <scope>NUCLEOTIDE SEQUENCE [LARGE SCALE GENOMIC DNA]</scope>
    <source>
        <strain evidence="12">JCM 9152</strain>
    </source>
</reference>
<dbReference type="InterPro" id="IPR016064">
    <property type="entry name" value="NAD/diacylglycerol_kinase_sf"/>
</dbReference>
<evidence type="ECO:0000256" key="2">
    <source>
        <dbReference type="ARBA" id="ARBA00005983"/>
    </source>
</evidence>
<dbReference type="OrthoDB" id="9786026at2"/>
<dbReference type="GO" id="GO:0016301">
    <property type="term" value="F:kinase activity"/>
    <property type="evidence" value="ECO:0007669"/>
    <property type="project" value="UniProtKB-KW"/>
</dbReference>
<dbReference type="SMART" id="SM00046">
    <property type="entry name" value="DAGKc"/>
    <property type="match status" value="1"/>
</dbReference>
<evidence type="ECO:0000256" key="9">
    <source>
        <dbReference type="ARBA" id="ARBA00023209"/>
    </source>
</evidence>
<evidence type="ECO:0000256" key="6">
    <source>
        <dbReference type="ARBA" id="ARBA00022777"/>
    </source>
</evidence>
<dbReference type="SUPFAM" id="SSF111331">
    <property type="entry name" value="NAD kinase/diacylglycerol kinase-like"/>
    <property type="match status" value="1"/>
</dbReference>
<evidence type="ECO:0000259" key="11">
    <source>
        <dbReference type="PROSITE" id="PS50146"/>
    </source>
</evidence>
<comment type="similarity">
    <text evidence="2">Belongs to the diacylglycerol/lipid kinase family.</text>
</comment>
<evidence type="ECO:0000256" key="7">
    <source>
        <dbReference type="ARBA" id="ARBA00022840"/>
    </source>
</evidence>
<dbReference type="AlphaFoldDB" id="W4QAF4"/>
<dbReference type="PROSITE" id="PS50146">
    <property type="entry name" value="DAGK"/>
    <property type="match status" value="1"/>
</dbReference>
<proteinExistence type="inferred from homology"/>
<sequence length="294" mass="32188">MYGFIVNQASGNGRGNRVWKKVEKIVKEENKPFLVRFTKGPRHATKIAKELSAHSLQAVVVIGGDGTINEVATALAYTQIPLGVIPAGSGNDFARCLGIPLQYRKALLRVFSHDQKKVDLLHLGQRYCLTVTGVGFDGKVAQIANGAKYKNWLNHFGLGGLSYVVSMLEVLRTYQPTKISLTVNGEKFTLSDVWLVAVANAPNYAGGISICPQAVNNDGLLNICIVHGLTKWGLLRLFLRAYNGTHVLHRNVRILTGKEVYIQSDKPVLVQSDGEIISESPIRMEIKEGALNVV</sequence>
<dbReference type="InterPro" id="IPR045540">
    <property type="entry name" value="YegS/DAGK_C"/>
</dbReference>
<evidence type="ECO:0000313" key="12">
    <source>
        <dbReference type="EMBL" id="GAE28932.1"/>
    </source>
</evidence>
<gene>
    <name evidence="12" type="ORF">JCM9152_270</name>
</gene>
<dbReference type="NCBIfam" id="TIGR00147">
    <property type="entry name" value="YegS/Rv2252/BmrU family lipid kinase"/>
    <property type="match status" value="1"/>
</dbReference>
<evidence type="ECO:0000313" key="13">
    <source>
        <dbReference type="Proteomes" id="UP000018895"/>
    </source>
</evidence>